<dbReference type="OMA" id="HALVNCE"/>
<dbReference type="RefSeq" id="XP_025030746.1">
    <property type="nucleotide sequence ID" value="XM_025174978.1"/>
</dbReference>
<dbReference type="InterPro" id="IPR050439">
    <property type="entry name" value="ADAMTS_ADAMTS-like"/>
</dbReference>
<dbReference type="PRINTS" id="PR01857">
    <property type="entry name" value="ADAMTSFAMILY"/>
</dbReference>
<evidence type="ECO:0000256" key="2">
    <source>
        <dbReference type="ARBA" id="ARBA00022525"/>
    </source>
</evidence>
<dbReference type="OrthoDB" id="5984913at2759"/>
<dbReference type="GO" id="GO:0030198">
    <property type="term" value="P:extracellular matrix organization"/>
    <property type="evidence" value="ECO:0007669"/>
    <property type="project" value="InterPro"/>
</dbReference>
<dbReference type="SUPFAM" id="SSF82895">
    <property type="entry name" value="TSP-1 type 1 repeat"/>
    <property type="match status" value="1"/>
</dbReference>
<dbReference type="PANTHER" id="PTHR13723">
    <property type="entry name" value="ADAMTS A DISINTEGRIN AND METALLOPROTEASE WITH THROMBOSPONDIN MOTIFS PROTEASE"/>
    <property type="match status" value="1"/>
</dbReference>
<evidence type="ECO:0000313" key="9">
    <source>
        <dbReference type="RefSeq" id="XP_025030746.1"/>
    </source>
</evidence>
<dbReference type="GO" id="GO:0004222">
    <property type="term" value="F:metalloendopeptidase activity"/>
    <property type="evidence" value="ECO:0007669"/>
    <property type="project" value="TreeGrafter"/>
</dbReference>
<dbReference type="InterPro" id="IPR000884">
    <property type="entry name" value="TSP1_rpt"/>
</dbReference>
<dbReference type="PROSITE" id="PS50092">
    <property type="entry name" value="TSP1"/>
    <property type="match status" value="1"/>
</dbReference>
<feature type="disulfide bond" evidence="4">
    <location>
        <begin position="77"/>
        <end position="112"/>
    </location>
</feature>
<dbReference type="InterPro" id="IPR036383">
    <property type="entry name" value="TSP1_rpt_sf"/>
</dbReference>
<protein>
    <submittedName>
        <fullName evidence="9">ADAMTS-like protein 5</fullName>
    </submittedName>
</protein>
<dbReference type="GO" id="GO:0006508">
    <property type="term" value="P:proteolysis"/>
    <property type="evidence" value="ECO:0007669"/>
    <property type="project" value="TreeGrafter"/>
</dbReference>
<dbReference type="Gene3D" id="2.60.120.830">
    <property type="match status" value="1"/>
</dbReference>
<dbReference type="AlphaFoldDB" id="A0A9F5J6M1"/>
<evidence type="ECO:0000256" key="1">
    <source>
        <dbReference type="ARBA" id="ARBA00004613"/>
    </source>
</evidence>
<accession>A0A9F5J6M1</accession>
<sequence>FPAKGFENIHFPLAFSYRQISPWRVLLLTGLVLARTVQGRNHGTLHLDQASEPQHRHQPAHGTWTHWGSWSACSSTCGDGVSFRTRRCIRFPEEEPCRAERRQYRVCELKACPAGTVPFRAMQCALYNSKPILGGQTRYQWVPFHGAANLCDLNCLAVGHNFYYTFGRVLDGTPCSPALPDLCISGRCLRAGCDGILGSDALADACGVCAGRNESCIFVQEAFWAAFPTSGDSGADKCTPGTKGLLLNEGAKVYASKYEVGRWGSVPGSRKPSLVRMAGHALVNCEPKGALLSTGNAVSEHRTADLPEDSADPSQDSGVAVCALMNADQHYVLNGEWAIDQPGAYEVAGTKWHYTRTGSVHETLEAAGPTSEDLFLMVLFQEENLGIDYQFWVPRDRAQEGAHALRQPQAREVEAHHPEELADFPEATTATHRFAKAQEVAKEGSQKEVTPAPLRTSTAPGSSGAAAAAAAGPCGKCDLPRGKSQRLQHYCTSDFDSVQSYLHFGKGIGKAGPIQRRANKVTRDLERKNDEEQLGMLGPMLTELGGSDVTSMESELAPALKLSLERRRQP</sequence>
<dbReference type="InterPro" id="IPR045371">
    <property type="entry name" value="ADAMTS_CR_3"/>
</dbReference>
<keyword evidence="2" id="KW-0964">Secreted</keyword>
<feature type="compositionally biased region" description="Low complexity" evidence="5">
    <location>
        <begin position="456"/>
        <end position="465"/>
    </location>
</feature>
<evidence type="ECO:0000259" key="7">
    <source>
        <dbReference type="Pfam" id="PF19236"/>
    </source>
</evidence>
<dbReference type="CTD" id="339366"/>
<dbReference type="GO" id="GO:0005576">
    <property type="term" value="C:extracellular region"/>
    <property type="evidence" value="ECO:0007669"/>
    <property type="project" value="UniProtKB-SubCell"/>
</dbReference>
<keyword evidence="8" id="KW-1185">Reference proteome</keyword>
<feature type="disulfide bond" evidence="4">
    <location>
        <begin position="88"/>
        <end position="97"/>
    </location>
</feature>
<evidence type="ECO:0000313" key="8">
    <source>
        <dbReference type="Proteomes" id="UP000695026"/>
    </source>
</evidence>
<gene>
    <name evidence="9" type="primary">ADAMTSL5</name>
</gene>
<evidence type="ECO:0000256" key="5">
    <source>
        <dbReference type="SAM" id="MobiDB-lite"/>
    </source>
</evidence>
<evidence type="ECO:0000259" key="6">
    <source>
        <dbReference type="Pfam" id="PF05986"/>
    </source>
</evidence>
<dbReference type="Pfam" id="PF05986">
    <property type="entry name" value="ADAMTS_spacer1"/>
    <property type="match status" value="1"/>
</dbReference>
<dbReference type="Gene3D" id="2.20.100.10">
    <property type="entry name" value="Thrombospondin type-1 (TSP1) repeat"/>
    <property type="match status" value="1"/>
</dbReference>
<feature type="non-terminal residue" evidence="9">
    <location>
        <position position="1"/>
    </location>
</feature>
<dbReference type="Proteomes" id="UP000695026">
    <property type="component" value="Unplaced"/>
</dbReference>
<dbReference type="InterPro" id="IPR010294">
    <property type="entry name" value="ADAMTS_spacer1"/>
</dbReference>
<keyword evidence="3 4" id="KW-1015">Disulfide bond</keyword>
<dbReference type="Pfam" id="PF00090">
    <property type="entry name" value="TSP_1"/>
    <property type="match status" value="1"/>
</dbReference>
<organism evidence="8 9">
    <name type="scientific">Python bivittatus</name>
    <name type="common">Burmese python</name>
    <name type="synonym">Python molurus bivittatus</name>
    <dbReference type="NCBI Taxonomy" id="176946"/>
    <lineage>
        <taxon>Eukaryota</taxon>
        <taxon>Metazoa</taxon>
        <taxon>Chordata</taxon>
        <taxon>Craniata</taxon>
        <taxon>Vertebrata</taxon>
        <taxon>Euteleostomi</taxon>
        <taxon>Lepidosauria</taxon>
        <taxon>Squamata</taxon>
        <taxon>Bifurcata</taxon>
        <taxon>Unidentata</taxon>
        <taxon>Episquamata</taxon>
        <taxon>Toxicofera</taxon>
        <taxon>Serpentes</taxon>
        <taxon>Henophidia</taxon>
        <taxon>Pythonidae</taxon>
        <taxon>Python</taxon>
    </lineage>
</organism>
<dbReference type="GO" id="GO:0031012">
    <property type="term" value="C:extracellular matrix"/>
    <property type="evidence" value="ECO:0007669"/>
    <property type="project" value="TreeGrafter"/>
</dbReference>
<evidence type="ECO:0000256" key="4">
    <source>
        <dbReference type="PIRSR" id="PIRSR613273-3"/>
    </source>
</evidence>
<dbReference type="GeneID" id="103054926"/>
<dbReference type="SMART" id="SM00209">
    <property type="entry name" value="TSP1"/>
    <property type="match status" value="1"/>
</dbReference>
<dbReference type="KEGG" id="pbi:103054926"/>
<comment type="subcellular location">
    <subcellularLocation>
        <location evidence="1">Secreted</location>
    </subcellularLocation>
</comment>
<reference evidence="9" key="1">
    <citation type="submission" date="2025-08" db="UniProtKB">
        <authorList>
            <consortium name="RefSeq"/>
        </authorList>
    </citation>
    <scope>IDENTIFICATION</scope>
    <source>
        <tissue evidence="9">Liver</tissue>
    </source>
</reference>
<proteinExistence type="predicted"/>
<dbReference type="PANTHER" id="PTHR13723:SF173">
    <property type="entry name" value="ADAMTS-LIKE PROTEIN 5"/>
    <property type="match status" value="1"/>
</dbReference>
<dbReference type="Pfam" id="PF19236">
    <property type="entry name" value="ADAMTS_CR_3"/>
    <property type="match status" value="1"/>
</dbReference>
<feature type="domain" description="ADAMTS/ADAMTS-like cysteine-rich" evidence="7">
    <location>
        <begin position="119"/>
        <end position="216"/>
    </location>
</feature>
<feature type="disulfide bond" evidence="4">
    <location>
        <begin position="73"/>
        <end position="107"/>
    </location>
</feature>
<evidence type="ECO:0000256" key="3">
    <source>
        <dbReference type="ARBA" id="ARBA00023157"/>
    </source>
</evidence>
<feature type="domain" description="ADAMTS/ADAMTS-like Spacer 1" evidence="6">
    <location>
        <begin position="323"/>
        <end position="394"/>
    </location>
</feature>
<dbReference type="InterPro" id="IPR013273">
    <property type="entry name" value="ADAMTS/ADAMTS-like"/>
</dbReference>
<name>A0A9F5J6M1_PYTBI</name>
<feature type="region of interest" description="Disordered" evidence="5">
    <location>
        <begin position="543"/>
        <end position="570"/>
    </location>
</feature>
<feature type="region of interest" description="Disordered" evidence="5">
    <location>
        <begin position="440"/>
        <end position="465"/>
    </location>
</feature>